<dbReference type="AlphaFoldDB" id="Q22GG8"/>
<evidence type="ECO:0000256" key="2">
    <source>
        <dbReference type="SAM" id="Phobius"/>
    </source>
</evidence>
<dbReference type="GeneID" id="7823601"/>
<feature type="compositionally biased region" description="Low complexity" evidence="1">
    <location>
        <begin position="161"/>
        <end position="176"/>
    </location>
</feature>
<name>Q22GG8_TETTS</name>
<gene>
    <name evidence="3" type="ORF">TTHERM_00703550</name>
</gene>
<keyword evidence="2" id="KW-0472">Membrane</keyword>
<proteinExistence type="predicted"/>
<accession>Q22GG8</accession>
<keyword evidence="4" id="KW-1185">Reference proteome</keyword>
<evidence type="ECO:0000313" key="4">
    <source>
        <dbReference type="Proteomes" id="UP000009168"/>
    </source>
</evidence>
<keyword evidence="2 3" id="KW-0812">Transmembrane</keyword>
<feature type="region of interest" description="Disordered" evidence="1">
    <location>
        <begin position="161"/>
        <end position="182"/>
    </location>
</feature>
<keyword evidence="2" id="KW-1133">Transmembrane helix</keyword>
<sequence length="182" mass="20738">MIVIILGGVIGVATIVYLSLQKPEQDSKKNDVIEEDNQCKEKSKVNNEQIQQKTQEEIEQAQKEFNKQKQEAVNRKERLLSRLTDKEREIFEGYINDMTKIDDKKTSSSSESFFIELLFVLAGLVFVYALVAILGNRFYTPFEIFDILKIYFVGIGGNQQSSQNQNSSPFIINNPSTSGQDL</sequence>
<dbReference type="EMBL" id="GG662460">
    <property type="protein sequence ID" value="EAR84363.1"/>
    <property type="molecule type" value="Genomic_DNA"/>
</dbReference>
<dbReference type="Proteomes" id="UP000009168">
    <property type="component" value="Unassembled WGS sequence"/>
</dbReference>
<dbReference type="HOGENOM" id="CLU_1484871_0_0_1"/>
<dbReference type="RefSeq" id="XP_001032026.1">
    <property type="nucleotide sequence ID" value="XM_001032026.1"/>
</dbReference>
<feature type="transmembrane region" description="Helical" evidence="2">
    <location>
        <begin position="113"/>
        <end position="135"/>
    </location>
</feature>
<evidence type="ECO:0000256" key="1">
    <source>
        <dbReference type="SAM" id="MobiDB-lite"/>
    </source>
</evidence>
<feature type="compositionally biased region" description="Basic and acidic residues" evidence="1">
    <location>
        <begin position="27"/>
        <end position="45"/>
    </location>
</feature>
<feature type="region of interest" description="Disordered" evidence="1">
    <location>
        <begin position="27"/>
        <end position="48"/>
    </location>
</feature>
<organism evidence="3 4">
    <name type="scientific">Tetrahymena thermophila (strain SB210)</name>
    <dbReference type="NCBI Taxonomy" id="312017"/>
    <lineage>
        <taxon>Eukaryota</taxon>
        <taxon>Sar</taxon>
        <taxon>Alveolata</taxon>
        <taxon>Ciliophora</taxon>
        <taxon>Intramacronucleata</taxon>
        <taxon>Oligohymenophorea</taxon>
        <taxon>Hymenostomatida</taxon>
        <taxon>Tetrahymenina</taxon>
        <taxon>Tetrahymenidae</taxon>
        <taxon>Tetrahymena</taxon>
    </lineage>
</organism>
<reference evidence="4" key="1">
    <citation type="journal article" date="2006" name="PLoS Biol.">
        <title>Macronuclear genome sequence of the ciliate Tetrahymena thermophila, a model eukaryote.</title>
        <authorList>
            <person name="Eisen J.A."/>
            <person name="Coyne R.S."/>
            <person name="Wu M."/>
            <person name="Wu D."/>
            <person name="Thiagarajan M."/>
            <person name="Wortman J.R."/>
            <person name="Badger J.H."/>
            <person name="Ren Q."/>
            <person name="Amedeo P."/>
            <person name="Jones K.M."/>
            <person name="Tallon L.J."/>
            <person name="Delcher A.L."/>
            <person name="Salzberg S.L."/>
            <person name="Silva J.C."/>
            <person name="Haas B.J."/>
            <person name="Majoros W.H."/>
            <person name="Farzad M."/>
            <person name="Carlton J.M."/>
            <person name="Smith R.K. Jr."/>
            <person name="Garg J."/>
            <person name="Pearlman R.E."/>
            <person name="Karrer K.M."/>
            <person name="Sun L."/>
            <person name="Manning G."/>
            <person name="Elde N.C."/>
            <person name="Turkewitz A.P."/>
            <person name="Asai D.J."/>
            <person name="Wilkes D.E."/>
            <person name="Wang Y."/>
            <person name="Cai H."/>
            <person name="Collins K."/>
            <person name="Stewart B.A."/>
            <person name="Lee S.R."/>
            <person name="Wilamowska K."/>
            <person name="Weinberg Z."/>
            <person name="Ruzzo W.L."/>
            <person name="Wloga D."/>
            <person name="Gaertig J."/>
            <person name="Frankel J."/>
            <person name="Tsao C.-C."/>
            <person name="Gorovsky M.A."/>
            <person name="Keeling P.J."/>
            <person name="Waller R.F."/>
            <person name="Patron N.J."/>
            <person name="Cherry J.M."/>
            <person name="Stover N.A."/>
            <person name="Krieger C.J."/>
            <person name="del Toro C."/>
            <person name="Ryder H.F."/>
            <person name="Williamson S.C."/>
            <person name="Barbeau R.A."/>
            <person name="Hamilton E.P."/>
            <person name="Orias E."/>
        </authorList>
    </citation>
    <scope>NUCLEOTIDE SEQUENCE [LARGE SCALE GENOMIC DNA]</scope>
    <source>
        <strain evidence="4">SB210</strain>
    </source>
</reference>
<protein>
    <submittedName>
        <fullName evidence="3">Transmembrane protein, putative</fullName>
    </submittedName>
</protein>
<dbReference type="KEGG" id="tet:TTHERM_00703550"/>
<dbReference type="InParanoid" id="Q22GG8"/>
<evidence type="ECO:0000313" key="3">
    <source>
        <dbReference type="EMBL" id="EAR84363.1"/>
    </source>
</evidence>